<dbReference type="EMBL" id="PVNS01000006">
    <property type="protein sequence ID" value="PRO65830.1"/>
    <property type="molecule type" value="Genomic_DNA"/>
</dbReference>
<dbReference type="EC" id="3.1.3.48" evidence="5"/>
<evidence type="ECO:0000256" key="3">
    <source>
        <dbReference type="ARBA" id="ARBA00022912"/>
    </source>
</evidence>
<dbReference type="Pfam" id="PF19567">
    <property type="entry name" value="CpsB_CapC"/>
    <property type="match status" value="1"/>
</dbReference>
<comment type="caution">
    <text evidence="6">The sequence shown here is derived from an EMBL/GenBank/DDBJ whole genome shotgun (WGS) entry which is preliminary data.</text>
</comment>
<name>A0A2P6MHV3_ALKUR</name>
<dbReference type="GO" id="GO:0030145">
    <property type="term" value="F:manganese ion binding"/>
    <property type="evidence" value="ECO:0007669"/>
    <property type="project" value="UniProtKB-UniRule"/>
</dbReference>
<proteinExistence type="inferred from homology"/>
<reference evidence="6 7" key="1">
    <citation type="submission" date="2018-03" db="EMBL/GenBank/DDBJ databases">
        <title>Bacillus urumqiensis sp. nov., a moderately haloalkaliphilic bacterium isolated from a salt lake.</title>
        <authorList>
            <person name="Zhao B."/>
            <person name="Liao Z."/>
        </authorList>
    </citation>
    <scope>NUCLEOTIDE SEQUENCE [LARGE SCALE GENOMIC DNA]</scope>
    <source>
        <strain evidence="6 7">BZ-SZ-XJ18</strain>
    </source>
</reference>
<dbReference type="OrthoDB" id="9788539at2"/>
<dbReference type="InterPro" id="IPR016195">
    <property type="entry name" value="Pol/histidinol_Pase-like"/>
</dbReference>
<protein>
    <recommendedName>
        <fullName evidence="5">Tyrosine-protein phosphatase</fullName>
        <ecNumber evidence="5">3.1.3.48</ecNumber>
    </recommendedName>
</protein>
<dbReference type="RefSeq" id="WP_105958926.1">
    <property type="nucleotide sequence ID" value="NZ_PVNS01000006.1"/>
</dbReference>
<keyword evidence="7" id="KW-1185">Reference proteome</keyword>
<dbReference type="InterPro" id="IPR016667">
    <property type="entry name" value="Caps_polysacc_synth_CpsB/CapC"/>
</dbReference>
<dbReference type="SUPFAM" id="SSF89550">
    <property type="entry name" value="PHP domain-like"/>
    <property type="match status" value="1"/>
</dbReference>
<sequence length="253" mass="28166">MIDIHTHILPGVDDGAQSMEEAVAMAEKAHEAGITTIVATPHHQNGSYINHRHSILPAVDELNETLKKKGIPITVLPGQETRIYGEMAEDSDELVPISGTGHYLFVEFPHDQVPRYATQLLYDLQMRGKKPIIVHPERNAAIQDEPDKLYQFVKNGALAQVTTDSLIGKFGSTVERFAHQLIEADLIHFAASDAHDAEVRGFSFARAWKKVEKQHGSSVTSGWEENARRLVEGQQVVGNPPQHVRKKKFLGLF</sequence>
<evidence type="ECO:0000313" key="6">
    <source>
        <dbReference type="EMBL" id="PRO65830.1"/>
    </source>
</evidence>
<gene>
    <name evidence="6" type="ORF">C6I21_07995</name>
</gene>
<evidence type="ECO:0000256" key="2">
    <source>
        <dbReference type="ARBA" id="ARBA00022801"/>
    </source>
</evidence>
<evidence type="ECO:0000313" key="7">
    <source>
        <dbReference type="Proteomes" id="UP000243650"/>
    </source>
</evidence>
<dbReference type="Gene3D" id="3.20.20.140">
    <property type="entry name" value="Metal-dependent hydrolases"/>
    <property type="match status" value="1"/>
</dbReference>
<dbReference type="PIRSF" id="PIRSF016557">
    <property type="entry name" value="Caps_synth_CpsB"/>
    <property type="match status" value="1"/>
</dbReference>
<dbReference type="Proteomes" id="UP000243650">
    <property type="component" value="Unassembled WGS sequence"/>
</dbReference>
<evidence type="ECO:0000256" key="4">
    <source>
        <dbReference type="ARBA" id="ARBA00051722"/>
    </source>
</evidence>
<comment type="catalytic activity">
    <reaction evidence="4 5">
        <text>O-phospho-L-tyrosyl-[protein] + H2O = L-tyrosyl-[protein] + phosphate</text>
        <dbReference type="Rhea" id="RHEA:10684"/>
        <dbReference type="Rhea" id="RHEA-COMP:10136"/>
        <dbReference type="Rhea" id="RHEA-COMP:20101"/>
        <dbReference type="ChEBI" id="CHEBI:15377"/>
        <dbReference type="ChEBI" id="CHEBI:43474"/>
        <dbReference type="ChEBI" id="CHEBI:46858"/>
        <dbReference type="ChEBI" id="CHEBI:61978"/>
        <dbReference type="EC" id="3.1.3.48"/>
    </reaction>
</comment>
<comment type="similarity">
    <text evidence="1 5">Belongs to the metallo-dependent hydrolases superfamily. CpsB/CapC family.</text>
</comment>
<organism evidence="6 7">
    <name type="scientific">Alkalicoccus urumqiensis</name>
    <name type="common">Bacillus urumqiensis</name>
    <dbReference type="NCBI Taxonomy" id="1548213"/>
    <lineage>
        <taxon>Bacteria</taxon>
        <taxon>Bacillati</taxon>
        <taxon>Bacillota</taxon>
        <taxon>Bacilli</taxon>
        <taxon>Bacillales</taxon>
        <taxon>Bacillaceae</taxon>
        <taxon>Alkalicoccus</taxon>
    </lineage>
</organism>
<accession>A0A2P6MHV3</accession>
<evidence type="ECO:0000256" key="1">
    <source>
        <dbReference type="ARBA" id="ARBA00005750"/>
    </source>
</evidence>
<dbReference type="PANTHER" id="PTHR39181">
    <property type="entry name" value="TYROSINE-PROTEIN PHOSPHATASE YWQE"/>
    <property type="match status" value="1"/>
</dbReference>
<dbReference type="PANTHER" id="PTHR39181:SF1">
    <property type="entry name" value="TYROSINE-PROTEIN PHOSPHATASE YWQE"/>
    <property type="match status" value="1"/>
</dbReference>
<dbReference type="GO" id="GO:0004725">
    <property type="term" value="F:protein tyrosine phosphatase activity"/>
    <property type="evidence" value="ECO:0007669"/>
    <property type="project" value="UniProtKB-UniRule"/>
</dbReference>
<evidence type="ECO:0000256" key="5">
    <source>
        <dbReference type="PIRNR" id="PIRNR016557"/>
    </source>
</evidence>
<keyword evidence="3 5" id="KW-0904">Protein phosphatase</keyword>
<dbReference type="AlphaFoldDB" id="A0A2P6MHV3"/>
<keyword evidence="2 5" id="KW-0378">Hydrolase</keyword>